<proteinExistence type="predicted"/>
<dbReference type="EMBL" id="JAOUSE010000005">
    <property type="protein sequence ID" value="MCU9593423.1"/>
    <property type="molecule type" value="Genomic_DNA"/>
</dbReference>
<dbReference type="InterPro" id="IPR014867">
    <property type="entry name" value="Spore_coat_CotH_CotH2/3/7"/>
</dbReference>
<dbReference type="Pfam" id="PF08757">
    <property type="entry name" value="CotH"/>
    <property type="match status" value="1"/>
</dbReference>
<dbReference type="PANTHER" id="PTHR40050">
    <property type="entry name" value="INNER SPORE COAT PROTEIN H"/>
    <property type="match status" value="1"/>
</dbReference>
<dbReference type="GO" id="GO:0016301">
    <property type="term" value="F:kinase activity"/>
    <property type="evidence" value="ECO:0007669"/>
    <property type="project" value="UniProtKB-KW"/>
</dbReference>
<keyword evidence="1" id="KW-0808">Transferase</keyword>
<sequence length="361" mass="43035">MTHDIPKLNLLIKNRHLRRLQNDVWNERLLPSKLVIDHYKFDSGVTYRGDHVRAFTKKSYRVGFKQYNEVFQGNEIHLNAEYRDPSLIRNKLSFDFFHIIGGRAPKAQHVFLELNGKSQGIYLLIESVDRHFLKNRNLPDGPIFYATTNKATFSLFTAENEPKKSLLSGYELKEGKEKDFEDLEQFLITLNTYPREGFGQEIARYVDVQKYLTWLCGIVCTQNFDAFIHNYALYKNRDTGLYEIIPWDYDATWGRDWDGLKMEYDYVPIEGYNTLTARILDVKQYREQYRDMLEEILKTTFTTERLEPIITNLMNQIKPYLPFDPYINRFSNKKLMRERDYILQFIEDRNQYLRDGLKSLT</sequence>
<evidence type="ECO:0000313" key="2">
    <source>
        <dbReference type="Proteomes" id="UP001208656"/>
    </source>
</evidence>
<name>A0ABT2WCL7_9BACI</name>
<reference evidence="1 2" key="1">
    <citation type="submission" date="2022-10" db="EMBL/GenBank/DDBJ databases">
        <title>Description of Fervidibacillus gen. nov. in the family Fervidibacillaceae fam. nov. with two species, Fervidibacillus albus sp. nov., and Fervidibacillus halotolerans sp. nov., isolated from tidal flat sediments.</title>
        <authorList>
            <person name="Kwon K.K."/>
            <person name="Yang S.-H."/>
        </authorList>
    </citation>
    <scope>NUCLEOTIDE SEQUENCE [LARGE SCALE GENOMIC DNA]</scope>
    <source>
        <strain evidence="1 2">DSM 23332</strain>
    </source>
</reference>
<dbReference type="RefSeq" id="WP_263060966.1">
    <property type="nucleotide sequence ID" value="NZ_JAOUSE010000005.1"/>
</dbReference>
<organism evidence="1 2">
    <name type="scientific">Pallidibacillus thermolactis</name>
    <dbReference type="NCBI Taxonomy" id="251051"/>
    <lineage>
        <taxon>Bacteria</taxon>
        <taxon>Bacillati</taxon>
        <taxon>Bacillota</taxon>
        <taxon>Bacilli</taxon>
        <taxon>Bacillales</taxon>
        <taxon>Bacillaceae</taxon>
        <taxon>Pallidibacillus</taxon>
    </lineage>
</organism>
<comment type="caution">
    <text evidence="1">The sequence shown here is derived from an EMBL/GenBank/DDBJ whole genome shotgun (WGS) entry which is preliminary data.</text>
</comment>
<gene>
    <name evidence="1" type="ORF">OEV82_03000</name>
</gene>
<dbReference type="PANTHER" id="PTHR40050:SF1">
    <property type="entry name" value="INNER SPORE COAT PROTEIN H"/>
    <property type="match status" value="1"/>
</dbReference>
<dbReference type="Proteomes" id="UP001208656">
    <property type="component" value="Unassembled WGS sequence"/>
</dbReference>
<keyword evidence="2" id="KW-1185">Reference proteome</keyword>
<keyword evidence="1" id="KW-0418">Kinase</keyword>
<evidence type="ECO:0000313" key="1">
    <source>
        <dbReference type="EMBL" id="MCU9593423.1"/>
    </source>
</evidence>
<protein>
    <submittedName>
        <fullName evidence="1">CotH kinase family protein</fullName>
    </submittedName>
</protein>
<accession>A0ABT2WCL7</accession>